<accession>A0ABM1MM29</accession>
<evidence type="ECO:0000256" key="3">
    <source>
        <dbReference type="ARBA" id="ARBA00022598"/>
    </source>
</evidence>
<dbReference type="SUPFAM" id="SSF55681">
    <property type="entry name" value="Class II aaRS and biotin synthetases"/>
    <property type="match status" value="1"/>
</dbReference>
<keyword evidence="7" id="KW-0030">Aminoacyl-tRNA synthetase</keyword>
<dbReference type="Gene3D" id="3.30.930.10">
    <property type="entry name" value="Bira Bifunctional Protein, Domain 2"/>
    <property type="match status" value="1"/>
</dbReference>
<evidence type="ECO:0000256" key="6">
    <source>
        <dbReference type="ARBA" id="ARBA00022917"/>
    </source>
</evidence>
<name>A0ABM1MM29_NICVS</name>
<dbReference type="GO" id="GO:0016874">
    <property type="term" value="F:ligase activity"/>
    <property type="evidence" value="ECO:0007669"/>
    <property type="project" value="UniProtKB-KW"/>
</dbReference>
<dbReference type="InterPro" id="IPR004364">
    <property type="entry name" value="Aa-tRNA-synt_II"/>
</dbReference>
<dbReference type="Proteomes" id="UP000695000">
    <property type="component" value="Unplaced"/>
</dbReference>
<dbReference type="NCBIfam" id="TIGR00457">
    <property type="entry name" value="asnS"/>
    <property type="match status" value="1"/>
</dbReference>
<dbReference type="InterPro" id="IPR002312">
    <property type="entry name" value="Asp/Asn-tRNA-synth_IIb"/>
</dbReference>
<protein>
    <recommendedName>
        <fullName evidence="2">asparagine--tRNA ligase</fullName>
        <ecNumber evidence="2">6.1.1.22</ecNumber>
    </recommendedName>
</protein>
<comment type="similarity">
    <text evidence="1">Belongs to the class-II aminoacyl-tRNA synthetase family.</text>
</comment>
<dbReference type="SUPFAM" id="SSF50249">
    <property type="entry name" value="Nucleic acid-binding proteins"/>
    <property type="match status" value="1"/>
</dbReference>
<feature type="domain" description="Aminoacyl-transfer RNA synthetases class-II family profile" evidence="8">
    <location>
        <begin position="152"/>
        <end position="448"/>
    </location>
</feature>
<proteinExistence type="inferred from homology"/>
<reference evidence="10" key="1">
    <citation type="submission" date="2025-08" db="UniProtKB">
        <authorList>
            <consortium name="RefSeq"/>
        </authorList>
    </citation>
    <scope>IDENTIFICATION</scope>
    <source>
        <tissue evidence="10">Whole Larva</tissue>
    </source>
</reference>
<keyword evidence="5" id="KW-0067">ATP-binding</keyword>
<keyword evidence="4" id="KW-0547">Nucleotide-binding</keyword>
<sequence length="458" mass="52390">MFKNFKMFRRYYNSSAKSIANVLKNKESGDFISVQGWVKSMRKMKENVFFDVSDGCSEKRLQILLNNSLKPTDLTPGSSIIAKGKLSLSPKGDLELNAEEVKVLGECIVSEGYPFAPKKQYNADYIRQYLHLRSRTNKFSSVLRIRDAATFAVHEHLHEQGYINVHTPILTSNDCEGAGEVFTVFPDNKETLKQMSKPNQSKEEAYFNSKVFLSVSGQLHLEALSHGISKVYTFGPTFRAENSRSRLHLSEFYMLETETAFMSDIKQLTDHIENMVVEMTKKILNKYPEDLKKAQDIEVDLSWVNKKFPILTYEEAVDIAKQRDVSFNSEEGFTKEDEMFIVKHCGNIPTFIIDWPKEKKPFYMKECTHDSTKVDALDLLAPNVGEVVGGSLRENSYEKLKENLPSENLEWYLDLRKFGSVPTGGCGLGFERYLQMILGISSIKDVIPFPRWPHNCNL</sequence>
<dbReference type="CDD" id="cd00776">
    <property type="entry name" value="AsxRS_core"/>
    <property type="match status" value="1"/>
</dbReference>
<dbReference type="InterPro" id="IPR012340">
    <property type="entry name" value="NA-bd_OB-fold"/>
</dbReference>
<dbReference type="PRINTS" id="PR01042">
    <property type="entry name" value="TRNASYNTHASP"/>
</dbReference>
<dbReference type="Pfam" id="PF00152">
    <property type="entry name" value="tRNA-synt_2"/>
    <property type="match status" value="1"/>
</dbReference>
<dbReference type="PANTHER" id="PTHR22594">
    <property type="entry name" value="ASPARTYL/LYSYL-TRNA SYNTHETASE"/>
    <property type="match status" value="1"/>
</dbReference>
<dbReference type="InterPro" id="IPR006195">
    <property type="entry name" value="aa-tRNA-synth_II"/>
</dbReference>
<evidence type="ECO:0000256" key="2">
    <source>
        <dbReference type="ARBA" id="ARBA00012816"/>
    </source>
</evidence>
<keyword evidence="6" id="KW-0648">Protein biosynthesis</keyword>
<evidence type="ECO:0000259" key="8">
    <source>
        <dbReference type="PROSITE" id="PS50862"/>
    </source>
</evidence>
<evidence type="ECO:0000256" key="4">
    <source>
        <dbReference type="ARBA" id="ARBA00022741"/>
    </source>
</evidence>
<dbReference type="CDD" id="cd04318">
    <property type="entry name" value="EcAsnRS_like_N"/>
    <property type="match status" value="1"/>
</dbReference>
<dbReference type="Pfam" id="PF01336">
    <property type="entry name" value="tRNA_anti-codon"/>
    <property type="match status" value="1"/>
</dbReference>
<dbReference type="InterPro" id="IPR004365">
    <property type="entry name" value="NA-bd_OB_tRNA"/>
</dbReference>
<organism evidence="9 10">
    <name type="scientific">Nicrophorus vespilloides</name>
    <name type="common">Boreal carrion beetle</name>
    <dbReference type="NCBI Taxonomy" id="110193"/>
    <lineage>
        <taxon>Eukaryota</taxon>
        <taxon>Metazoa</taxon>
        <taxon>Ecdysozoa</taxon>
        <taxon>Arthropoda</taxon>
        <taxon>Hexapoda</taxon>
        <taxon>Insecta</taxon>
        <taxon>Pterygota</taxon>
        <taxon>Neoptera</taxon>
        <taxon>Endopterygota</taxon>
        <taxon>Coleoptera</taxon>
        <taxon>Polyphaga</taxon>
        <taxon>Staphyliniformia</taxon>
        <taxon>Silphidae</taxon>
        <taxon>Nicrophorinae</taxon>
        <taxon>Nicrophorus</taxon>
    </lineage>
</organism>
<evidence type="ECO:0000256" key="5">
    <source>
        <dbReference type="ARBA" id="ARBA00022840"/>
    </source>
</evidence>
<dbReference type="PANTHER" id="PTHR22594:SF34">
    <property type="entry name" value="ASPARAGINE--TRNA LIGASE, MITOCHONDRIAL-RELATED"/>
    <property type="match status" value="1"/>
</dbReference>
<evidence type="ECO:0000313" key="10">
    <source>
        <dbReference type="RefSeq" id="XP_017775629.1"/>
    </source>
</evidence>
<dbReference type="InterPro" id="IPR004522">
    <property type="entry name" value="Asn-tRNA-ligase"/>
</dbReference>
<dbReference type="EC" id="6.1.1.22" evidence="2"/>
<evidence type="ECO:0000256" key="7">
    <source>
        <dbReference type="ARBA" id="ARBA00023146"/>
    </source>
</evidence>
<keyword evidence="9" id="KW-1185">Reference proteome</keyword>
<dbReference type="GeneID" id="108561980"/>
<dbReference type="PROSITE" id="PS50862">
    <property type="entry name" value="AA_TRNA_LIGASE_II"/>
    <property type="match status" value="1"/>
</dbReference>
<dbReference type="InterPro" id="IPR045864">
    <property type="entry name" value="aa-tRNA-synth_II/BPL/LPL"/>
</dbReference>
<dbReference type="RefSeq" id="XP_017775629.1">
    <property type="nucleotide sequence ID" value="XM_017920140.1"/>
</dbReference>
<keyword evidence="3 10" id="KW-0436">Ligase</keyword>
<evidence type="ECO:0000313" key="9">
    <source>
        <dbReference type="Proteomes" id="UP000695000"/>
    </source>
</evidence>
<evidence type="ECO:0000256" key="1">
    <source>
        <dbReference type="ARBA" id="ARBA00008226"/>
    </source>
</evidence>
<dbReference type="Gene3D" id="2.40.50.140">
    <property type="entry name" value="Nucleic acid-binding proteins"/>
    <property type="match status" value="1"/>
</dbReference>
<gene>
    <name evidence="10" type="primary">LOC108561980</name>
</gene>